<dbReference type="PANTHER" id="PTHR43857:SF1">
    <property type="entry name" value="YJGH FAMILY PROTEIN"/>
    <property type="match status" value="1"/>
</dbReference>
<protein>
    <submittedName>
        <fullName evidence="1">RidA family protein</fullName>
    </submittedName>
</protein>
<evidence type="ECO:0000313" key="1">
    <source>
        <dbReference type="EMBL" id="MBH9579156.1"/>
    </source>
</evidence>
<dbReference type="SUPFAM" id="SSF55298">
    <property type="entry name" value="YjgF-like"/>
    <property type="match status" value="1"/>
</dbReference>
<dbReference type="EMBL" id="JAEDAK010000018">
    <property type="protein sequence ID" value="MBH9579156.1"/>
    <property type="molecule type" value="Genomic_DNA"/>
</dbReference>
<dbReference type="Gene3D" id="3.30.1330.40">
    <property type="entry name" value="RutC-like"/>
    <property type="match status" value="1"/>
</dbReference>
<dbReference type="InterPro" id="IPR035959">
    <property type="entry name" value="RutC-like_sf"/>
</dbReference>
<dbReference type="Proteomes" id="UP000613266">
    <property type="component" value="Unassembled WGS sequence"/>
</dbReference>
<dbReference type="AlphaFoldDB" id="A0A931J3Y0"/>
<dbReference type="CDD" id="cd00448">
    <property type="entry name" value="YjgF_YER057c_UK114_family"/>
    <property type="match status" value="1"/>
</dbReference>
<dbReference type="Pfam" id="PF01042">
    <property type="entry name" value="Ribonuc_L-PSP"/>
    <property type="match status" value="1"/>
</dbReference>
<reference evidence="1" key="1">
    <citation type="submission" date="2020-12" db="EMBL/GenBank/DDBJ databases">
        <title>The genome sequence of Inhella sp. 1Y17.</title>
        <authorList>
            <person name="Liu Y."/>
        </authorList>
    </citation>
    <scope>NUCLEOTIDE SEQUENCE</scope>
    <source>
        <strain evidence="1">1Y17</strain>
    </source>
</reference>
<accession>A0A931J3Y0</accession>
<dbReference type="RefSeq" id="WP_198112924.1">
    <property type="nucleotide sequence ID" value="NZ_JAEDAK010000018.1"/>
</dbReference>
<sequence length="134" mass="14645">MAESPHQALLPEGWKRPRGYANGVLAQGRQVFVAGMIGWDAQEQFHSDDFAAQAHQALQNVLAVLAAAGAGPQHIVRMTWYVTDKREYLAAGREIGQIFKELIGNYTIAMSAVQVVALIEDRAKVEIECTAVVP</sequence>
<gene>
    <name evidence="1" type="ORF">I7X39_19865</name>
</gene>
<organism evidence="1 2">
    <name type="scientific">Inhella proteolytica</name>
    <dbReference type="NCBI Taxonomy" id="2795029"/>
    <lineage>
        <taxon>Bacteria</taxon>
        <taxon>Pseudomonadati</taxon>
        <taxon>Pseudomonadota</taxon>
        <taxon>Betaproteobacteria</taxon>
        <taxon>Burkholderiales</taxon>
        <taxon>Sphaerotilaceae</taxon>
        <taxon>Inhella</taxon>
    </lineage>
</organism>
<proteinExistence type="predicted"/>
<keyword evidence="2" id="KW-1185">Reference proteome</keyword>
<comment type="caution">
    <text evidence="1">The sequence shown here is derived from an EMBL/GenBank/DDBJ whole genome shotgun (WGS) entry which is preliminary data.</text>
</comment>
<name>A0A931J3Y0_9BURK</name>
<dbReference type="PANTHER" id="PTHR43857">
    <property type="entry name" value="BLR7761 PROTEIN"/>
    <property type="match status" value="1"/>
</dbReference>
<evidence type="ECO:0000313" key="2">
    <source>
        <dbReference type="Proteomes" id="UP000613266"/>
    </source>
</evidence>
<dbReference type="InterPro" id="IPR006175">
    <property type="entry name" value="YjgF/YER057c/UK114"/>
</dbReference>